<accession>A0A832I1Y2</accession>
<dbReference type="AlphaFoldDB" id="A0A832I1Y2"/>
<feature type="chain" id="PRO_5032388790" evidence="1">
    <location>
        <begin position="38"/>
        <end position="229"/>
    </location>
</feature>
<comment type="caution">
    <text evidence="2">The sequence shown here is derived from an EMBL/GenBank/DDBJ whole genome shotgun (WGS) entry which is preliminary data.</text>
</comment>
<protein>
    <submittedName>
        <fullName evidence="2">Uncharacterized protein</fullName>
    </submittedName>
</protein>
<feature type="signal peptide" evidence="1">
    <location>
        <begin position="1"/>
        <end position="37"/>
    </location>
</feature>
<evidence type="ECO:0000313" key="2">
    <source>
        <dbReference type="EMBL" id="HGZ43649.1"/>
    </source>
</evidence>
<sequence>MTFVRSASARGFAAAARVAKPAALAAAGLALAALAAAAPGDRPSEARGPIHKVNPVLLNAPGYRPPNDPESLSVVIGRRTNAPRVSIPFEAGGASSMEDLGRRVCRYLHRARRDSLRALCVTEGDFARILWREFPQSRPATGLRWEDAFALLHRRNEGGISRGLGEWGDRPLRFVRWERADTVAKYKNFKLHGGLTLVATDGDGREERLDFVRAVVERRGRFKLYSLKD</sequence>
<proteinExistence type="predicted"/>
<organism evidence="2">
    <name type="scientific">Eiseniibacteriota bacterium</name>
    <dbReference type="NCBI Taxonomy" id="2212470"/>
    <lineage>
        <taxon>Bacteria</taxon>
        <taxon>Candidatus Eiseniibacteriota</taxon>
    </lineage>
</organism>
<keyword evidence="1" id="KW-0732">Signal</keyword>
<reference evidence="2" key="1">
    <citation type="journal article" date="2020" name="mSystems">
        <title>Genome- and Community-Level Interaction Insights into Carbon Utilization and Element Cycling Functions of Hydrothermarchaeota in Hydrothermal Sediment.</title>
        <authorList>
            <person name="Zhou Z."/>
            <person name="Liu Y."/>
            <person name="Xu W."/>
            <person name="Pan J."/>
            <person name="Luo Z.H."/>
            <person name="Li M."/>
        </authorList>
    </citation>
    <scope>NUCLEOTIDE SEQUENCE [LARGE SCALE GENOMIC DNA]</scope>
    <source>
        <strain evidence="2">SpSt-381</strain>
    </source>
</reference>
<dbReference type="EMBL" id="DSQF01000019">
    <property type="protein sequence ID" value="HGZ43649.1"/>
    <property type="molecule type" value="Genomic_DNA"/>
</dbReference>
<name>A0A832I1Y2_UNCEI</name>
<gene>
    <name evidence="2" type="ORF">ENR23_09525</name>
</gene>
<evidence type="ECO:0000256" key="1">
    <source>
        <dbReference type="SAM" id="SignalP"/>
    </source>
</evidence>